<dbReference type="PRINTS" id="PR01657">
    <property type="entry name" value="MCMFAMILY"/>
</dbReference>
<dbReference type="InterPro" id="IPR020568">
    <property type="entry name" value="Ribosomal_Su5_D2-typ_SF"/>
</dbReference>
<dbReference type="SMART" id="SM00382">
    <property type="entry name" value="AAA"/>
    <property type="match status" value="1"/>
</dbReference>
<evidence type="ECO:0000313" key="5">
    <source>
        <dbReference type="EMBL" id="OGY96446.1"/>
    </source>
</evidence>
<dbReference type="Gene3D" id="3.30.230.10">
    <property type="match status" value="1"/>
</dbReference>
<dbReference type="EMBL" id="MHKV01000045">
    <property type="protein sequence ID" value="OGY96446.1"/>
    <property type="molecule type" value="Genomic_DNA"/>
</dbReference>
<dbReference type="InterPro" id="IPR003593">
    <property type="entry name" value="AAA+_ATPase"/>
</dbReference>
<accession>A0A1G2C5C3</accession>
<name>A0A1G2C5C3_9BACT</name>
<organism evidence="5 6">
    <name type="scientific">Candidatus Liptonbacteria bacterium GWC1_60_9</name>
    <dbReference type="NCBI Taxonomy" id="1798645"/>
    <lineage>
        <taxon>Bacteria</taxon>
        <taxon>Candidatus Liptoniibacteriota</taxon>
    </lineage>
</organism>
<dbReference type="GO" id="GO:0003677">
    <property type="term" value="F:DNA binding"/>
    <property type="evidence" value="ECO:0007669"/>
    <property type="project" value="InterPro"/>
</dbReference>
<dbReference type="Gene3D" id="3.40.50.300">
    <property type="entry name" value="P-loop containing nucleotide triphosphate hydrolases"/>
    <property type="match status" value="1"/>
</dbReference>
<dbReference type="InterPro" id="IPR027417">
    <property type="entry name" value="P-loop_NTPase"/>
</dbReference>
<dbReference type="InterPro" id="IPR025158">
    <property type="entry name" value="Mg_chelat-rel_C"/>
</dbReference>
<dbReference type="NCBIfam" id="TIGR00368">
    <property type="entry name" value="YifB family Mg chelatase-like AAA ATPase"/>
    <property type="match status" value="1"/>
</dbReference>
<dbReference type="Proteomes" id="UP000176349">
    <property type="component" value="Unassembled WGS sequence"/>
</dbReference>
<evidence type="ECO:0000313" key="6">
    <source>
        <dbReference type="Proteomes" id="UP000176349"/>
    </source>
</evidence>
<reference evidence="5 6" key="1">
    <citation type="journal article" date="2016" name="Nat. Commun.">
        <title>Thousands of microbial genomes shed light on interconnected biogeochemical processes in an aquifer system.</title>
        <authorList>
            <person name="Anantharaman K."/>
            <person name="Brown C.T."/>
            <person name="Hug L.A."/>
            <person name="Sharon I."/>
            <person name="Castelle C.J."/>
            <person name="Probst A.J."/>
            <person name="Thomas B.C."/>
            <person name="Singh A."/>
            <person name="Wilkins M.J."/>
            <person name="Karaoz U."/>
            <person name="Brodie E.L."/>
            <person name="Williams K.H."/>
            <person name="Hubbard S.S."/>
            <person name="Banfield J.F."/>
        </authorList>
    </citation>
    <scope>NUCLEOTIDE SEQUENCE [LARGE SCALE GENOMIC DNA]</scope>
</reference>
<evidence type="ECO:0000256" key="3">
    <source>
        <dbReference type="ARBA" id="ARBA00022840"/>
    </source>
</evidence>
<dbReference type="Pfam" id="PF01078">
    <property type="entry name" value="Mg_chelatase"/>
    <property type="match status" value="1"/>
</dbReference>
<evidence type="ECO:0000256" key="2">
    <source>
        <dbReference type="ARBA" id="ARBA00022741"/>
    </source>
</evidence>
<evidence type="ECO:0000259" key="4">
    <source>
        <dbReference type="SMART" id="SM00382"/>
    </source>
</evidence>
<dbReference type="Pfam" id="PF13541">
    <property type="entry name" value="ChlI"/>
    <property type="match status" value="1"/>
</dbReference>
<gene>
    <name evidence="5" type="ORF">A2128_02580</name>
</gene>
<keyword evidence="2" id="KW-0547">Nucleotide-binding</keyword>
<dbReference type="GO" id="GO:0005524">
    <property type="term" value="F:ATP binding"/>
    <property type="evidence" value="ECO:0007669"/>
    <property type="project" value="UniProtKB-KW"/>
</dbReference>
<dbReference type="InterPro" id="IPR004482">
    <property type="entry name" value="Mg_chelat-rel"/>
</dbReference>
<proteinExistence type="inferred from homology"/>
<comment type="caution">
    <text evidence="5">The sequence shown here is derived from an EMBL/GenBank/DDBJ whole genome shotgun (WGS) entry which is preliminary data.</text>
</comment>
<dbReference type="InterPro" id="IPR014721">
    <property type="entry name" value="Ribsml_uS5_D2-typ_fold_subgr"/>
</dbReference>
<comment type="similarity">
    <text evidence="1">Belongs to the Mg-chelatase subunits D/I family. ComM subfamily.</text>
</comment>
<dbReference type="PANTHER" id="PTHR32039:SF7">
    <property type="entry name" value="COMPETENCE PROTEIN COMM"/>
    <property type="match status" value="1"/>
</dbReference>
<dbReference type="InterPro" id="IPR000523">
    <property type="entry name" value="Mg_chelatse_chII-like_cat_dom"/>
</dbReference>
<dbReference type="AlphaFoldDB" id="A0A1G2C5C3"/>
<protein>
    <recommendedName>
        <fullName evidence="4">AAA+ ATPase domain-containing protein</fullName>
    </recommendedName>
</protein>
<keyword evidence="3" id="KW-0067">ATP-binding</keyword>
<sequence length="521" mass="55910">MGKRLAKLCSAELEGIHAKPIEVEVDINVGLHSFTIVGLADKALSEARERVNSALKNSGVKPPTRENRKITVNLAPADVKKTGSHYDLAIALGYLMASGQIAPFEADDAMFIGELSLAGELRPASGALAFAELAKRSGRRRLFLPAANALEAGIVKGIAVHPLATLSELILHLENKKTLPAVTAEFSPAAGASSVDISEVKGQEHAKRALCVAAAGGHNMLMIGPPGSGKSMLAQALNSILPPLTLEEALEATAVWSAAGLNETGLKTSRPFRSPHQSASLVSVVGGGTNPRPGEASLAHRGVLFLDELPEFHRDLLEALRQPMESGVVHVARAKGTVAFPARFMLVAAMNPCPCGYATDDERRCTCSPYEIIQYQKKLSGPLLDRIDLQLHVPRVPLDEIRKPSAGASDSVHARTDAAKRSALVREAVAAARTVQEKRFAGTLPRIHTNAEMSAKQCDELIRLGEREEEFLKTALEKSMLSARGYYRLLKTARTIADLEASESVRVPHLAEALSYRIRET</sequence>
<dbReference type="Pfam" id="PF13335">
    <property type="entry name" value="Mg_chelatase_C"/>
    <property type="match status" value="1"/>
</dbReference>
<dbReference type="InterPro" id="IPR045006">
    <property type="entry name" value="CHLI-like"/>
</dbReference>
<dbReference type="SUPFAM" id="SSF52540">
    <property type="entry name" value="P-loop containing nucleoside triphosphate hydrolases"/>
    <property type="match status" value="1"/>
</dbReference>
<feature type="domain" description="AAA+ ATPase" evidence="4">
    <location>
        <begin position="216"/>
        <end position="397"/>
    </location>
</feature>
<dbReference type="SUPFAM" id="SSF54211">
    <property type="entry name" value="Ribosomal protein S5 domain 2-like"/>
    <property type="match status" value="1"/>
</dbReference>
<dbReference type="InterPro" id="IPR001208">
    <property type="entry name" value="MCM_dom"/>
</dbReference>
<dbReference type="PANTHER" id="PTHR32039">
    <property type="entry name" value="MAGNESIUM-CHELATASE SUBUNIT CHLI"/>
    <property type="match status" value="1"/>
</dbReference>
<evidence type="ECO:0000256" key="1">
    <source>
        <dbReference type="ARBA" id="ARBA00006354"/>
    </source>
</evidence>